<dbReference type="Proteomes" id="UP000217895">
    <property type="component" value="Chromosome"/>
</dbReference>
<protein>
    <submittedName>
        <fullName evidence="1">Uncharacterized protein</fullName>
    </submittedName>
</protein>
<evidence type="ECO:0000313" key="1">
    <source>
        <dbReference type="EMBL" id="BAY54666.1"/>
    </source>
</evidence>
<dbReference type="EMBL" id="AP018203">
    <property type="protein sequence ID" value="BAY54666.1"/>
    <property type="molecule type" value="Genomic_DNA"/>
</dbReference>
<sequence length="433" mass="50002">MDDLVKYWTLICINPAGGYRTEKSAIAHRYITQNYSHISESQHLQQQLVYAYQQGFTEAELCLRCFISHCTLEECSSIARQFGEYYQFHQFDLLTYVLDDDGSLSTEYSPLSKRILASYNPAIATLNTWATRLVRQHPELNQFFKQQGLFLKSDWAILNSTTSKQLQRILKERFYWSAETIQTAILYLESYHAVYLNDRIAAGSQGRCKEPTSEQLQRMVEYLQPKIVSPNQILNQLLAIAHCLRQHRLNRYQTESIEDKAIQAKAEHPSHSEADPAEEFLNYYRAQFLKCLNASLEIVIHDYTSRLKGQKVDQFLTALKLLYCQRVTMTQIADQLDLKRQDNVARLLKLKTLRADVGLHMLKGLKQDIRETAQTFIDPERLTQFAEAIDLALRDQVDALLEKDAQQSKTPKAYQSNNLFAEQLCALLNHSGA</sequence>
<organism evidence="1 2">
    <name type="scientific">Leptolyngbya boryana NIES-2135</name>
    <dbReference type="NCBI Taxonomy" id="1973484"/>
    <lineage>
        <taxon>Bacteria</taxon>
        <taxon>Bacillati</taxon>
        <taxon>Cyanobacteriota</taxon>
        <taxon>Cyanophyceae</taxon>
        <taxon>Leptolyngbyales</taxon>
        <taxon>Leptolyngbyaceae</taxon>
        <taxon>Leptolyngbya group</taxon>
        <taxon>Leptolyngbya</taxon>
    </lineage>
</organism>
<keyword evidence="2" id="KW-1185">Reference proteome</keyword>
<accession>A0A1Z4JD52</accession>
<dbReference type="AlphaFoldDB" id="A0A1Z4JD52"/>
<evidence type="ECO:0000313" key="2">
    <source>
        <dbReference type="Proteomes" id="UP000217895"/>
    </source>
</evidence>
<gene>
    <name evidence="1" type="ORF">NIES2135_14840</name>
</gene>
<proteinExistence type="predicted"/>
<name>A0A1Z4JD52_LEPBY</name>
<reference evidence="1 2" key="1">
    <citation type="submission" date="2017-06" db="EMBL/GenBank/DDBJ databases">
        <title>Genome sequencing of cyanobaciteial culture collection at National Institute for Environmental Studies (NIES).</title>
        <authorList>
            <person name="Hirose Y."/>
            <person name="Shimura Y."/>
            <person name="Fujisawa T."/>
            <person name="Nakamura Y."/>
            <person name="Kawachi M."/>
        </authorList>
    </citation>
    <scope>NUCLEOTIDE SEQUENCE [LARGE SCALE GENOMIC DNA]</scope>
    <source>
        <strain evidence="1 2">NIES-2135</strain>
    </source>
</reference>